<feature type="transmembrane region" description="Helical" evidence="2">
    <location>
        <begin position="304"/>
        <end position="328"/>
    </location>
</feature>
<protein>
    <submittedName>
        <fullName evidence="3">Sodium bile acid symporter family protein</fullName>
    </submittedName>
</protein>
<dbReference type="InterPro" id="IPR038770">
    <property type="entry name" value="Na+/solute_symporter_sf"/>
</dbReference>
<sequence length="411" mass="45913">MEGQEQEKEMGIQSSPQPHISNDDTRSLSSKSSDLVPSSITEQHKSRKWQGWIWSFLKLVASQWFLISLGLVILLASQVQVPEKHQQLKATLVSYLCISIIFFLTGCTLNTQILLENYSRWKLHLWVQILCYLGFSSVVFAVVSLCAMNRNFMDPGLLLGFILTGCTPTTISSNVVMTGNAHGNKALTVVQSTLGNFLGPFLTPVIFTMYTSSGAWYTTALPTEHGGYGEIYRRVFKQLGLSLFVPMFVGQLVQNFFPKLNQRYIVGYKISKISTFCLLVVVWQVYDQAFASHAFDTVKPSNMIFVVFFSVALYFIVNAISFFGSRLWLSKEDVISVCYCVPAKSPAMGVPLAMTMFVGLTPELQAKLQIPMVIYQGLQIVGGTIFVVPFKRWVDGPPGLDRHDEEVANTA</sequence>
<proteinExistence type="predicted"/>
<accession>A0A6A6TZI4</accession>
<feature type="transmembrane region" description="Helical" evidence="2">
    <location>
        <begin position="372"/>
        <end position="390"/>
    </location>
</feature>
<dbReference type="Pfam" id="PF13593">
    <property type="entry name" value="SBF_like"/>
    <property type="match status" value="1"/>
</dbReference>
<evidence type="ECO:0000256" key="1">
    <source>
        <dbReference type="SAM" id="MobiDB-lite"/>
    </source>
</evidence>
<name>A0A6A6TZI4_9PEZI</name>
<dbReference type="InterPro" id="IPR016833">
    <property type="entry name" value="Put_Na-Bile_cotransptr"/>
</dbReference>
<feature type="transmembrane region" description="Helical" evidence="2">
    <location>
        <begin position="52"/>
        <end position="76"/>
    </location>
</feature>
<dbReference type="PANTHER" id="PTHR18640:SF5">
    <property type="entry name" value="SODIUM_BILE ACID COTRANSPORTER 7"/>
    <property type="match status" value="1"/>
</dbReference>
<feature type="transmembrane region" description="Helical" evidence="2">
    <location>
        <begin position="197"/>
        <end position="218"/>
    </location>
</feature>
<keyword evidence="2" id="KW-0812">Transmembrane</keyword>
<feature type="transmembrane region" description="Helical" evidence="2">
    <location>
        <begin position="239"/>
        <end position="257"/>
    </location>
</feature>
<keyword evidence="4" id="KW-1185">Reference proteome</keyword>
<dbReference type="AlphaFoldDB" id="A0A6A6TZI4"/>
<feature type="region of interest" description="Disordered" evidence="1">
    <location>
        <begin position="1"/>
        <end position="34"/>
    </location>
</feature>
<evidence type="ECO:0000313" key="4">
    <source>
        <dbReference type="Proteomes" id="UP000799302"/>
    </source>
</evidence>
<feature type="transmembrane region" description="Helical" evidence="2">
    <location>
        <begin position="334"/>
        <end position="360"/>
    </location>
</feature>
<dbReference type="PIRSF" id="PIRSF026166">
    <property type="entry name" value="UCP026166"/>
    <property type="match status" value="1"/>
</dbReference>
<feature type="transmembrane region" description="Helical" evidence="2">
    <location>
        <begin position="263"/>
        <end position="283"/>
    </location>
</feature>
<dbReference type="OrthoDB" id="188035at2759"/>
<dbReference type="EMBL" id="MU004241">
    <property type="protein sequence ID" value="KAF2665252.1"/>
    <property type="molecule type" value="Genomic_DNA"/>
</dbReference>
<reference evidence="3" key="1">
    <citation type="journal article" date="2020" name="Stud. Mycol.">
        <title>101 Dothideomycetes genomes: a test case for predicting lifestyles and emergence of pathogens.</title>
        <authorList>
            <person name="Haridas S."/>
            <person name="Albert R."/>
            <person name="Binder M."/>
            <person name="Bloem J."/>
            <person name="Labutti K."/>
            <person name="Salamov A."/>
            <person name="Andreopoulos B."/>
            <person name="Baker S."/>
            <person name="Barry K."/>
            <person name="Bills G."/>
            <person name="Bluhm B."/>
            <person name="Cannon C."/>
            <person name="Castanera R."/>
            <person name="Culley D."/>
            <person name="Daum C."/>
            <person name="Ezra D."/>
            <person name="Gonzalez J."/>
            <person name="Henrissat B."/>
            <person name="Kuo A."/>
            <person name="Liang C."/>
            <person name="Lipzen A."/>
            <person name="Lutzoni F."/>
            <person name="Magnuson J."/>
            <person name="Mondo S."/>
            <person name="Nolan M."/>
            <person name="Ohm R."/>
            <person name="Pangilinan J."/>
            <person name="Park H.-J."/>
            <person name="Ramirez L."/>
            <person name="Alfaro M."/>
            <person name="Sun H."/>
            <person name="Tritt A."/>
            <person name="Yoshinaga Y."/>
            <person name="Zwiers L.-H."/>
            <person name="Turgeon B."/>
            <person name="Goodwin S."/>
            <person name="Spatafora J."/>
            <person name="Crous P."/>
            <person name="Grigoriev I."/>
        </authorList>
    </citation>
    <scope>NUCLEOTIDE SEQUENCE</scope>
    <source>
        <strain evidence="3">CBS 115976</strain>
    </source>
</reference>
<dbReference type="Gene3D" id="1.20.1530.20">
    <property type="match status" value="1"/>
</dbReference>
<keyword evidence="2" id="KW-1133">Transmembrane helix</keyword>
<feature type="transmembrane region" description="Helical" evidence="2">
    <location>
        <begin position="125"/>
        <end position="145"/>
    </location>
</feature>
<organism evidence="3 4">
    <name type="scientific">Microthyrium microscopicum</name>
    <dbReference type="NCBI Taxonomy" id="703497"/>
    <lineage>
        <taxon>Eukaryota</taxon>
        <taxon>Fungi</taxon>
        <taxon>Dikarya</taxon>
        <taxon>Ascomycota</taxon>
        <taxon>Pezizomycotina</taxon>
        <taxon>Dothideomycetes</taxon>
        <taxon>Dothideomycetes incertae sedis</taxon>
        <taxon>Microthyriales</taxon>
        <taxon>Microthyriaceae</taxon>
        <taxon>Microthyrium</taxon>
    </lineage>
</organism>
<evidence type="ECO:0000313" key="3">
    <source>
        <dbReference type="EMBL" id="KAF2665252.1"/>
    </source>
</evidence>
<dbReference type="PANTHER" id="PTHR18640">
    <property type="entry name" value="SOLUTE CARRIER FAMILY 10 MEMBER 7"/>
    <property type="match status" value="1"/>
</dbReference>
<evidence type="ECO:0000256" key="2">
    <source>
        <dbReference type="SAM" id="Phobius"/>
    </source>
</evidence>
<feature type="transmembrane region" description="Helical" evidence="2">
    <location>
        <begin position="88"/>
        <end position="113"/>
    </location>
</feature>
<gene>
    <name evidence="3" type="ORF">BT63DRAFT_88616</name>
</gene>
<dbReference type="Proteomes" id="UP000799302">
    <property type="component" value="Unassembled WGS sequence"/>
</dbReference>
<dbReference type="GO" id="GO:0005886">
    <property type="term" value="C:plasma membrane"/>
    <property type="evidence" value="ECO:0007669"/>
    <property type="project" value="TreeGrafter"/>
</dbReference>
<feature type="compositionally biased region" description="Basic and acidic residues" evidence="1">
    <location>
        <begin position="1"/>
        <end position="10"/>
    </location>
</feature>
<keyword evidence="2" id="KW-0472">Membrane</keyword>
<feature type="transmembrane region" description="Helical" evidence="2">
    <location>
        <begin position="157"/>
        <end position="177"/>
    </location>
</feature>